<protein>
    <recommendedName>
        <fullName evidence="5">Transmembrane protein</fullName>
    </recommendedName>
</protein>
<evidence type="ECO:0000313" key="4">
    <source>
        <dbReference type="Proteomes" id="UP000249390"/>
    </source>
</evidence>
<keyword evidence="2" id="KW-1133">Transmembrane helix</keyword>
<keyword evidence="2" id="KW-0812">Transmembrane</keyword>
<name>A0A328DYR5_9ASTE</name>
<dbReference type="Proteomes" id="UP000249390">
    <property type="component" value="Unassembled WGS sequence"/>
</dbReference>
<feature type="region of interest" description="Disordered" evidence="1">
    <location>
        <begin position="74"/>
        <end position="137"/>
    </location>
</feature>
<feature type="compositionally biased region" description="Polar residues" evidence="1">
    <location>
        <begin position="123"/>
        <end position="137"/>
    </location>
</feature>
<keyword evidence="4" id="KW-1185">Reference proteome</keyword>
<accession>A0A328DYR5</accession>
<evidence type="ECO:0000313" key="3">
    <source>
        <dbReference type="EMBL" id="RAL50370.1"/>
    </source>
</evidence>
<dbReference type="PANTHER" id="PTHR33429">
    <property type="entry name" value="OS02G0708000 PROTEIN-RELATED"/>
    <property type="match status" value="1"/>
</dbReference>
<evidence type="ECO:0000256" key="1">
    <source>
        <dbReference type="SAM" id="MobiDB-lite"/>
    </source>
</evidence>
<dbReference type="PANTHER" id="PTHR33429:SF7">
    <property type="entry name" value="OS02G0708000 PROTEIN"/>
    <property type="match status" value="1"/>
</dbReference>
<organism evidence="3 4">
    <name type="scientific">Cuscuta australis</name>
    <dbReference type="NCBI Taxonomy" id="267555"/>
    <lineage>
        <taxon>Eukaryota</taxon>
        <taxon>Viridiplantae</taxon>
        <taxon>Streptophyta</taxon>
        <taxon>Embryophyta</taxon>
        <taxon>Tracheophyta</taxon>
        <taxon>Spermatophyta</taxon>
        <taxon>Magnoliopsida</taxon>
        <taxon>eudicotyledons</taxon>
        <taxon>Gunneridae</taxon>
        <taxon>Pentapetalae</taxon>
        <taxon>asterids</taxon>
        <taxon>lamiids</taxon>
        <taxon>Solanales</taxon>
        <taxon>Convolvulaceae</taxon>
        <taxon>Cuscuteae</taxon>
        <taxon>Cuscuta</taxon>
        <taxon>Cuscuta subgen. Grammica</taxon>
        <taxon>Cuscuta sect. Cleistogrammica</taxon>
    </lineage>
</organism>
<evidence type="ECO:0000256" key="2">
    <source>
        <dbReference type="SAM" id="Phobius"/>
    </source>
</evidence>
<evidence type="ECO:0008006" key="5">
    <source>
        <dbReference type="Google" id="ProtNLM"/>
    </source>
</evidence>
<keyword evidence="2" id="KW-0472">Membrane</keyword>
<feature type="compositionally biased region" description="Low complexity" evidence="1">
    <location>
        <begin position="9"/>
        <end position="44"/>
    </location>
</feature>
<proteinExistence type="predicted"/>
<dbReference type="AlphaFoldDB" id="A0A328DYR5"/>
<feature type="transmembrane region" description="Helical" evidence="2">
    <location>
        <begin position="47"/>
        <end position="67"/>
    </location>
</feature>
<comment type="caution">
    <text evidence="3">The sequence shown here is derived from an EMBL/GenBank/DDBJ whole genome shotgun (WGS) entry which is preliminary data.</text>
</comment>
<feature type="region of interest" description="Disordered" evidence="1">
    <location>
        <begin position="1"/>
        <end position="44"/>
    </location>
</feature>
<feature type="compositionally biased region" description="Basic and acidic residues" evidence="1">
    <location>
        <begin position="87"/>
        <end position="121"/>
    </location>
</feature>
<sequence length="137" mass="15036">MSQQFQPEVNPLNNNNVPVLSNNNFPSSTDQLKPSSSSSSSHSNGSFGLTFLILGAILVVSVLACVVNRMCSTKRRSINDNNINHRRHEDDDNNSHVRRDRGVKVPKSDHQGKNRDLELGKIKSTSHSSKVAPNSSS</sequence>
<gene>
    <name evidence="3" type="ORF">DM860_018116</name>
</gene>
<reference evidence="3 4" key="1">
    <citation type="submission" date="2018-06" db="EMBL/GenBank/DDBJ databases">
        <title>The Genome of Cuscuta australis (Dodder) Provides Insight into the Evolution of Plant Parasitism.</title>
        <authorList>
            <person name="Liu H."/>
        </authorList>
    </citation>
    <scope>NUCLEOTIDE SEQUENCE [LARGE SCALE GENOMIC DNA]</scope>
    <source>
        <strain evidence="4">cv. Yunnan</strain>
        <tissue evidence="3">Vines</tissue>
    </source>
</reference>
<dbReference type="EMBL" id="NQVE01000066">
    <property type="protein sequence ID" value="RAL50370.1"/>
    <property type="molecule type" value="Genomic_DNA"/>
</dbReference>